<dbReference type="PANTHER" id="PTHR40072:SF1">
    <property type="entry name" value="MOLYBDOPTERIN-GUANINE DINUCLEOTIDE BIOSYNTHESIS ADAPTER PROTEIN"/>
    <property type="match status" value="1"/>
</dbReference>
<name>A0ABT9URL5_9FIRM</name>
<dbReference type="Proteomes" id="UP001228504">
    <property type="component" value="Unassembled WGS sequence"/>
</dbReference>
<dbReference type="RefSeq" id="WP_307482789.1">
    <property type="nucleotide sequence ID" value="NZ_JAUSUF010000001.1"/>
</dbReference>
<reference evidence="2 3" key="1">
    <citation type="submission" date="2023-07" db="EMBL/GenBank/DDBJ databases">
        <title>Genomic Encyclopedia of Type Strains, Phase IV (KMG-IV): sequencing the most valuable type-strain genomes for metagenomic binning, comparative biology and taxonomic classification.</title>
        <authorList>
            <person name="Goeker M."/>
        </authorList>
    </citation>
    <scope>NUCLEOTIDE SEQUENCE [LARGE SCALE GENOMIC DNA]</scope>
    <source>
        <strain evidence="2 3">DSM 20694</strain>
    </source>
</reference>
<proteinExistence type="predicted"/>
<organism evidence="2 3">
    <name type="scientific">Eubacterium multiforme</name>
    <dbReference type="NCBI Taxonomy" id="83339"/>
    <lineage>
        <taxon>Bacteria</taxon>
        <taxon>Bacillati</taxon>
        <taxon>Bacillota</taxon>
        <taxon>Clostridia</taxon>
        <taxon>Eubacteriales</taxon>
        <taxon>Eubacteriaceae</taxon>
        <taxon>Eubacterium</taxon>
    </lineage>
</organism>
<dbReference type="NCBIfam" id="TIGR00176">
    <property type="entry name" value="mobB"/>
    <property type="match status" value="1"/>
</dbReference>
<dbReference type="Gene3D" id="3.40.50.300">
    <property type="entry name" value="P-loop containing nucleotide triphosphate hydrolases"/>
    <property type="match status" value="1"/>
</dbReference>
<dbReference type="CDD" id="cd03116">
    <property type="entry name" value="MobB"/>
    <property type="match status" value="1"/>
</dbReference>
<feature type="domain" description="Molybdopterin-guanine dinucleotide biosynthesis protein B (MobB)" evidence="1">
    <location>
        <begin position="7"/>
        <end position="134"/>
    </location>
</feature>
<dbReference type="SUPFAM" id="SSF52540">
    <property type="entry name" value="P-loop containing nucleoside triphosphate hydrolases"/>
    <property type="match status" value="1"/>
</dbReference>
<evidence type="ECO:0000313" key="2">
    <source>
        <dbReference type="EMBL" id="MDQ0148575.1"/>
    </source>
</evidence>
<sequence>MSKVINVVSECSNVGKTTLIEGLIRELKLKGYSVGTIKHDAHGFDIDKKGKDTYRHRIAGADTIIISSKKRMAMIKEVEDEIPLEKLIAMMEDKDFIIVEGYKNSSLRKIEVFREGISNNIITPKDKLIFIATDVPQNIPNVKEIHINDYKKMVEYLIHLEYNKKREEMVKGVYTGNNNK</sequence>
<comment type="caution">
    <text evidence="2">The sequence shown here is derived from an EMBL/GenBank/DDBJ whole genome shotgun (WGS) entry which is preliminary data.</text>
</comment>
<dbReference type="InterPro" id="IPR004435">
    <property type="entry name" value="MobB_dom"/>
</dbReference>
<dbReference type="Pfam" id="PF03205">
    <property type="entry name" value="MobB"/>
    <property type="match status" value="1"/>
</dbReference>
<dbReference type="EMBL" id="JAUSUF010000001">
    <property type="protein sequence ID" value="MDQ0148575.1"/>
    <property type="molecule type" value="Genomic_DNA"/>
</dbReference>
<protein>
    <submittedName>
        <fullName evidence="2">Molybdopterin-guanine dinucleotide biosynthesis protein B</fullName>
    </submittedName>
</protein>
<accession>A0ABT9URL5</accession>
<dbReference type="InterPro" id="IPR052539">
    <property type="entry name" value="MGD_biosynthesis_adapter"/>
</dbReference>
<keyword evidence="3" id="KW-1185">Reference proteome</keyword>
<dbReference type="PANTHER" id="PTHR40072">
    <property type="entry name" value="MOLYBDOPTERIN-GUANINE DINUCLEOTIDE BIOSYNTHESIS ADAPTER PROTEIN-RELATED"/>
    <property type="match status" value="1"/>
</dbReference>
<dbReference type="InterPro" id="IPR027417">
    <property type="entry name" value="P-loop_NTPase"/>
</dbReference>
<evidence type="ECO:0000259" key="1">
    <source>
        <dbReference type="Pfam" id="PF03205"/>
    </source>
</evidence>
<gene>
    <name evidence="2" type="ORF">J2S18_000492</name>
</gene>
<evidence type="ECO:0000313" key="3">
    <source>
        <dbReference type="Proteomes" id="UP001228504"/>
    </source>
</evidence>